<evidence type="ECO:0000256" key="16">
    <source>
        <dbReference type="PROSITE-ProRule" id="PRU00191"/>
    </source>
</evidence>
<comment type="catalytic activity">
    <reaction evidence="13">
        <text>L-tyrosyl-[protein] + ATP = O-phospho-L-tyrosyl-[protein] + ADP + H(+)</text>
        <dbReference type="Rhea" id="RHEA:10596"/>
        <dbReference type="Rhea" id="RHEA-COMP:10136"/>
        <dbReference type="Rhea" id="RHEA-COMP:20101"/>
        <dbReference type="ChEBI" id="CHEBI:15378"/>
        <dbReference type="ChEBI" id="CHEBI:30616"/>
        <dbReference type="ChEBI" id="CHEBI:46858"/>
        <dbReference type="ChEBI" id="CHEBI:61978"/>
        <dbReference type="ChEBI" id="CHEBI:456216"/>
        <dbReference type="EC" id="2.7.10.1"/>
    </reaction>
</comment>
<keyword evidence="10" id="KW-0472">Membrane</keyword>
<comment type="catalytic activity">
    <reaction evidence="14 18">
        <text>L-tyrosyl-[protein] + ATP = O-phospho-L-tyrosyl-[protein] + ADP + H(+)</text>
        <dbReference type="Rhea" id="RHEA:10596"/>
        <dbReference type="Rhea" id="RHEA-COMP:10136"/>
        <dbReference type="Rhea" id="RHEA-COMP:20101"/>
        <dbReference type="ChEBI" id="CHEBI:15378"/>
        <dbReference type="ChEBI" id="CHEBI:30616"/>
        <dbReference type="ChEBI" id="CHEBI:46858"/>
        <dbReference type="ChEBI" id="CHEBI:61978"/>
        <dbReference type="ChEBI" id="CHEBI:456216"/>
        <dbReference type="EC" id="2.7.10.2"/>
    </reaction>
</comment>
<dbReference type="InterPro" id="IPR011009">
    <property type="entry name" value="Kinase-like_dom_sf"/>
</dbReference>
<evidence type="ECO:0000256" key="7">
    <source>
        <dbReference type="ARBA" id="ARBA00022777"/>
    </source>
</evidence>
<dbReference type="InterPro" id="IPR008266">
    <property type="entry name" value="Tyr_kinase_AS"/>
</dbReference>
<keyword evidence="12" id="KW-1053">Target membrane</keyword>
<keyword evidence="9" id="KW-0638">Presynaptic neurotoxin</keyword>
<evidence type="ECO:0000256" key="8">
    <source>
        <dbReference type="ARBA" id="ARBA00022840"/>
    </source>
</evidence>
<organism evidence="22">
    <name type="scientific">Amblyomma triste</name>
    <name type="common">Neotropical tick</name>
    <dbReference type="NCBI Taxonomy" id="251400"/>
    <lineage>
        <taxon>Eukaryota</taxon>
        <taxon>Metazoa</taxon>
        <taxon>Ecdysozoa</taxon>
        <taxon>Arthropoda</taxon>
        <taxon>Chelicerata</taxon>
        <taxon>Arachnida</taxon>
        <taxon>Acari</taxon>
        <taxon>Parasitiformes</taxon>
        <taxon>Ixodida</taxon>
        <taxon>Ixodoidea</taxon>
        <taxon>Ixodidae</taxon>
        <taxon>Amblyomminae</taxon>
        <taxon>Amblyomma</taxon>
    </lineage>
</organism>
<comment type="subcellular location">
    <subcellularLocation>
        <location evidence="2">Endomembrane system</location>
    </subcellularLocation>
    <subcellularLocation>
        <location evidence="1">Target cell membrane</location>
    </subcellularLocation>
</comment>
<evidence type="ECO:0000313" key="22">
    <source>
        <dbReference type="EMBL" id="JAC29197.1"/>
    </source>
</evidence>
<accession>A0A023G605</accession>
<evidence type="ECO:0000256" key="10">
    <source>
        <dbReference type="ARBA" id="ARBA00023136"/>
    </source>
</evidence>
<dbReference type="Pfam" id="PF12796">
    <property type="entry name" value="Ank_2"/>
    <property type="match status" value="1"/>
</dbReference>
<evidence type="ECO:0000256" key="2">
    <source>
        <dbReference type="ARBA" id="ARBA00004308"/>
    </source>
</evidence>
<dbReference type="GO" id="GO:0030182">
    <property type="term" value="P:neuron differentiation"/>
    <property type="evidence" value="ECO:0007669"/>
    <property type="project" value="UniProtKB-ARBA"/>
</dbReference>
<dbReference type="InterPro" id="IPR000980">
    <property type="entry name" value="SH2"/>
</dbReference>
<keyword evidence="11 18" id="KW-0829">Tyrosine-protein kinase</keyword>
<feature type="region of interest" description="Disordered" evidence="19">
    <location>
        <begin position="122"/>
        <end position="141"/>
    </location>
</feature>
<dbReference type="PROSITE" id="PS50011">
    <property type="entry name" value="PROTEIN_KINASE_DOM"/>
    <property type="match status" value="1"/>
</dbReference>
<evidence type="ECO:0000256" key="9">
    <source>
        <dbReference type="ARBA" id="ARBA00023028"/>
    </source>
</evidence>
<evidence type="ECO:0000256" key="18">
    <source>
        <dbReference type="RuleBase" id="RU362096"/>
    </source>
</evidence>
<feature type="domain" description="Protein kinase" evidence="21">
    <location>
        <begin position="432"/>
        <end position="690"/>
    </location>
</feature>
<dbReference type="InterPro" id="IPR036860">
    <property type="entry name" value="SH2_dom_sf"/>
</dbReference>
<dbReference type="GO" id="GO:0044218">
    <property type="term" value="C:other organism cell membrane"/>
    <property type="evidence" value="ECO:0007669"/>
    <property type="project" value="UniProtKB-KW"/>
</dbReference>
<dbReference type="Gene3D" id="1.10.510.10">
    <property type="entry name" value="Transferase(Phosphotransferase) domain 1"/>
    <property type="match status" value="1"/>
</dbReference>
<evidence type="ECO:0000259" key="20">
    <source>
        <dbReference type="PROSITE" id="PS50001"/>
    </source>
</evidence>
<keyword evidence="5 18" id="KW-0808">Transferase</keyword>
<feature type="region of interest" description="Disordered" evidence="19">
    <location>
        <begin position="399"/>
        <end position="423"/>
    </location>
</feature>
<dbReference type="InterPro" id="IPR000719">
    <property type="entry name" value="Prot_kinase_dom"/>
</dbReference>
<dbReference type="PRINTS" id="PR00401">
    <property type="entry name" value="SH2DOMAIN"/>
</dbReference>
<dbReference type="InterPro" id="IPR002110">
    <property type="entry name" value="Ankyrin_rpt"/>
</dbReference>
<feature type="repeat" description="ANK" evidence="15">
    <location>
        <begin position="211"/>
        <end position="243"/>
    </location>
</feature>
<dbReference type="InterPro" id="IPR017441">
    <property type="entry name" value="Protein_kinase_ATP_BS"/>
</dbReference>
<dbReference type="SUPFAM" id="SSF56112">
    <property type="entry name" value="Protein kinase-like (PK-like)"/>
    <property type="match status" value="1"/>
</dbReference>
<evidence type="ECO:0000256" key="6">
    <source>
        <dbReference type="ARBA" id="ARBA00022741"/>
    </source>
</evidence>
<evidence type="ECO:0000256" key="14">
    <source>
        <dbReference type="ARBA" id="ARBA00051245"/>
    </source>
</evidence>
<keyword evidence="8 17" id="KW-0067">ATP-binding</keyword>
<dbReference type="GO" id="GO:0004715">
    <property type="term" value="F:non-membrane spanning protein tyrosine kinase activity"/>
    <property type="evidence" value="ECO:0007669"/>
    <property type="project" value="UniProtKB-EC"/>
</dbReference>
<keyword evidence="7 18" id="KW-0418">Kinase</keyword>
<dbReference type="PROSITE" id="PS00107">
    <property type="entry name" value="PROTEIN_KINASE_ATP"/>
    <property type="match status" value="1"/>
</dbReference>
<dbReference type="GO" id="GO:0012505">
    <property type="term" value="C:endomembrane system"/>
    <property type="evidence" value="ECO:0007669"/>
    <property type="project" value="UniProtKB-SubCell"/>
</dbReference>
<keyword evidence="4" id="KW-1052">Target cell membrane</keyword>
<comment type="similarity">
    <text evidence="18">Belongs to the protein kinase superfamily. Tyr protein kinase family.</text>
</comment>
<dbReference type="EC" id="2.7.10.2" evidence="18"/>
<protein>
    <recommendedName>
        <fullName evidence="18">Tyrosine-protein kinase</fullName>
        <ecNumber evidence="18">2.7.10.2</ecNumber>
    </recommendedName>
</protein>
<dbReference type="PANTHER" id="PTHR24418">
    <property type="entry name" value="TYROSINE-PROTEIN KINASE"/>
    <property type="match status" value="1"/>
</dbReference>
<dbReference type="GO" id="GO:0004714">
    <property type="term" value="F:transmembrane receptor protein tyrosine kinase activity"/>
    <property type="evidence" value="ECO:0007669"/>
    <property type="project" value="UniProtKB-EC"/>
</dbReference>
<evidence type="ECO:0000256" key="17">
    <source>
        <dbReference type="PROSITE-ProRule" id="PRU10141"/>
    </source>
</evidence>
<dbReference type="PROSITE" id="PS50001">
    <property type="entry name" value="SH2"/>
    <property type="match status" value="2"/>
</dbReference>
<evidence type="ECO:0000256" key="4">
    <source>
        <dbReference type="ARBA" id="ARBA00022537"/>
    </source>
</evidence>
<dbReference type="GO" id="GO:0050793">
    <property type="term" value="P:regulation of developmental process"/>
    <property type="evidence" value="ECO:0007669"/>
    <property type="project" value="UniProtKB-ARBA"/>
</dbReference>
<dbReference type="InterPro" id="IPR050198">
    <property type="entry name" value="Non-receptor_tyrosine_kinases"/>
</dbReference>
<sequence length="723" mass="79015">MAVHETQPEPLARSIYSVSDRDASCSERLTAQTPDACEWYHGTLDRAAAERLLLVQEDGLFLVRPSGSSPGDFALSVVEGHQVLHLQVHRHREDAFFSVDGGPVVHGLEELVYQGSQKSGAPWGQPLGRPCPGGGPPPPDTRRHGRTNLLHRATRQGDLVVVNELLRVGYATEAKDEEGRTAVHLACLAGHTELLGALLLAGAAPSGPDVSGRHPLHYACEWEDAEMVKELLSAGACPQARDVDNGWVPLHVAAARGHTNVVLALLDHGAPARPRTLRHELPADLASQGKHMDCVHLLESYERPASSYPRSSWLHPPHVGRECAARLLAACEEGTFLVRRGRRTSYVLSLAGPASVFHFEIHSQGPYVHIDDGPLLSSLEHLVAHYCSFEDGLPVRLAQPLAPDEPPPVGPRSPTSQKQTPTLTAVVSRDSLRLGQTLGEGEYGSVLQGIWVTPEGTEVSVAVKRLREVSAGEGFAREAELMVDLRHPCIVRLLAICLGPPLMMVQELLPLGSLLSYLQQGCPVDLEEDVPRWAHQVACGMAYLQARRFVHRDLAARNLLLASRMQVKISDFGLSRALAMGSDYYRATTGGRWPLKWYAPESVNFGTFSHASDAWSFGITLWEMYSLGELPYGPLTGVQVLALVESGERLAMPDGCPDWAYAAMQHCWRMAPTRGPTSAIWPLCLLHIVSDTSVLDAPSWRNKGMVHTARRMAETILCFCTLY</sequence>
<dbReference type="InterPro" id="IPR036770">
    <property type="entry name" value="Ankyrin_rpt-contain_sf"/>
</dbReference>
<feature type="domain" description="SH2" evidence="20">
    <location>
        <begin position="39"/>
        <end position="131"/>
    </location>
</feature>
<dbReference type="PROSITE" id="PS50088">
    <property type="entry name" value="ANK_REPEAT"/>
    <property type="match status" value="3"/>
</dbReference>
<proteinExistence type="evidence at transcript level"/>
<dbReference type="AlphaFoldDB" id="A0A023G605"/>
<dbReference type="Pfam" id="PF07714">
    <property type="entry name" value="PK_Tyr_Ser-Thr"/>
    <property type="match status" value="1"/>
</dbReference>
<dbReference type="GO" id="GO:0002009">
    <property type="term" value="P:morphogenesis of an epithelium"/>
    <property type="evidence" value="ECO:0007669"/>
    <property type="project" value="UniProtKB-ARBA"/>
</dbReference>
<evidence type="ECO:0000256" key="11">
    <source>
        <dbReference type="ARBA" id="ARBA00023137"/>
    </source>
</evidence>
<dbReference type="GO" id="GO:0006887">
    <property type="term" value="P:exocytosis"/>
    <property type="evidence" value="ECO:0007669"/>
    <property type="project" value="UniProtKB-KW"/>
</dbReference>
<evidence type="ECO:0000259" key="21">
    <source>
        <dbReference type="PROSITE" id="PS50011"/>
    </source>
</evidence>
<evidence type="ECO:0000256" key="1">
    <source>
        <dbReference type="ARBA" id="ARBA00004175"/>
    </source>
</evidence>
<dbReference type="EMBL" id="GBBM01006221">
    <property type="protein sequence ID" value="JAC29197.1"/>
    <property type="molecule type" value="mRNA"/>
</dbReference>
<feature type="domain" description="SH2" evidence="20">
    <location>
        <begin position="313"/>
        <end position="401"/>
    </location>
</feature>
<feature type="non-terminal residue" evidence="22">
    <location>
        <position position="723"/>
    </location>
</feature>
<keyword evidence="6 17" id="KW-0547">Nucleotide-binding</keyword>
<dbReference type="PROSITE" id="PS50297">
    <property type="entry name" value="ANK_REP_REGION"/>
    <property type="match status" value="3"/>
</dbReference>
<dbReference type="FunFam" id="1.10.510.10:FF:001512">
    <property type="entry name" value="Receptor tyrosine-protein kinase erbB-2"/>
    <property type="match status" value="1"/>
</dbReference>
<dbReference type="Pfam" id="PF00023">
    <property type="entry name" value="Ank"/>
    <property type="match status" value="1"/>
</dbReference>
<dbReference type="GO" id="GO:0044231">
    <property type="term" value="C:host cell presynaptic membrane"/>
    <property type="evidence" value="ECO:0007669"/>
    <property type="project" value="UniProtKB-KW"/>
</dbReference>
<dbReference type="SMART" id="SM00252">
    <property type="entry name" value="SH2"/>
    <property type="match status" value="2"/>
</dbReference>
<dbReference type="GO" id="GO:0048468">
    <property type="term" value="P:cell development"/>
    <property type="evidence" value="ECO:0007669"/>
    <property type="project" value="UniProtKB-ARBA"/>
</dbReference>
<keyword evidence="9" id="KW-0800">Toxin</keyword>
<dbReference type="Pfam" id="PF00017">
    <property type="entry name" value="SH2"/>
    <property type="match status" value="2"/>
</dbReference>
<feature type="repeat" description="ANK" evidence="15">
    <location>
        <begin position="245"/>
        <end position="277"/>
    </location>
</feature>
<dbReference type="SMART" id="SM00248">
    <property type="entry name" value="ANK"/>
    <property type="match status" value="4"/>
</dbReference>
<evidence type="ECO:0000256" key="15">
    <source>
        <dbReference type="PROSITE-ProRule" id="PRU00023"/>
    </source>
</evidence>
<name>A0A023G605_AMBTT</name>
<dbReference type="GO" id="GO:0051130">
    <property type="term" value="P:positive regulation of cellular component organization"/>
    <property type="evidence" value="ECO:0007669"/>
    <property type="project" value="UniProtKB-ARBA"/>
</dbReference>
<dbReference type="Gene3D" id="3.30.200.20">
    <property type="entry name" value="Phosphorylase Kinase, domain 1"/>
    <property type="match status" value="1"/>
</dbReference>
<dbReference type="InterPro" id="IPR020635">
    <property type="entry name" value="Tyr_kinase_cat_dom"/>
</dbReference>
<feature type="binding site" evidence="17">
    <location>
        <position position="464"/>
    </location>
    <ligand>
        <name>ATP</name>
        <dbReference type="ChEBI" id="CHEBI:30616"/>
    </ligand>
</feature>
<feature type="compositionally biased region" description="Polar residues" evidence="19">
    <location>
        <begin position="413"/>
        <end position="423"/>
    </location>
</feature>
<dbReference type="PRINTS" id="PR00109">
    <property type="entry name" value="TYRKINASE"/>
</dbReference>
<dbReference type="Gene3D" id="3.30.505.10">
    <property type="entry name" value="SH2 domain"/>
    <property type="match status" value="2"/>
</dbReference>
<keyword evidence="3" id="KW-0268">Exocytosis</keyword>
<evidence type="ECO:0000256" key="12">
    <source>
        <dbReference type="ARBA" id="ARBA00023298"/>
    </source>
</evidence>
<evidence type="ECO:0000256" key="5">
    <source>
        <dbReference type="ARBA" id="ARBA00022679"/>
    </source>
</evidence>
<dbReference type="GO" id="GO:0005524">
    <property type="term" value="F:ATP binding"/>
    <property type="evidence" value="ECO:0007669"/>
    <property type="project" value="UniProtKB-UniRule"/>
</dbReference>
<dbReference type="SMART" id="SM00219">
    <property type="entry name" value="TyrKc"/>
    <property type="match status" value="1"/>
</dbReference>
<dbReference type="InterPro" id="IPR001245">
    <property type="entry name" value="Ser-Thr/Tyr_kinase_cat_dom"/>
</dbReference>
<dbReference type="Gene3D" id="1.25.40.20">
    <property type="entry name" value="Ankyrin repeat-containing domain"/>
    <property type="match status" value="1"/>
</dbReference>
<dbReference type="SUPFAM" id="SSF55550">
    <property type="entry name" value="SH2 domain"/>
    <property type="match status" value="2"/>
</dbReference>
<keyword evidence="9" id="KW-0528">Neurotoxin</keyword>
<evidence type="ECO:0000256" key="13">
    <source>
        <dbReference type="ARBA" id="ARBA00051243"/>
    </source>
</evidence>
<evidence type="ECO:0000256" key="3">
    <source>
        <dbReference type="ARBA" id="ARBA00022483"/>
    </source>
</evidence>
<dbReference type="PROSITE" id="PS00109">
    <property type="entry name" value="PROTEIN_KINASE_TYR"/>
    <property type="match status" value="1"/>
</dbReference>
<keyword evidence="16" id="KW-0727">SH2 domain</keyword>
<evidence type="ECO:0000256" key="19">
    <source>
        <dbReference type="SAM" id="MobiDB-lite"/>
    </source>
</evidence>
<dbReference type="SUPFAM" id="SSF48403">
    <property type="entry name" value="Ankyrin repeat"/>
    <property type="match status" value="1"/>
</dbReference>
<keyword evidence="15" id="KW-0040">ANK repeat</keyword>
<feature type="repeat" description="ANK" evidence="15">
    <location>
        <begin position="178"/>
        <end position="210"/>
    </location>
</feature>
<reference evidence="22" key="1">
    <citation type="submission" date="2014-03" db="EMBL/GenBank/DDBJ databases">
        <title>The sialotranscriptome of Amblyomma triste, Amblyomma parvum and Amblyomma cajennense ticks, uncovered by 454-based RNA-seq.</title>
        <authorList>
            <person name="Garcia G.R."/>
            <person name="Gardinassi L.G."/>
            <person name="Ribeiro J.M."/>
            <person name="Anatriello E."/>
            <person name="Ferreira B.R."/>
            <person name="Moreira H.N."/>
            <person name="Mafra C."/>
            <person name="Olegario M.M."/>
            <person name="Szabo P.J."/>
            <person name="Miranda-Santos I.K."/>
            <person name="Maruyama S.R."/>
        </authorList>
    </citation>
    <scope>NUCLEOTIDE SEQUENCE</scope>
    <source>
        <strain evidence="22">Mato Grasso do Sul</strain>
        <tissue evidence="22">Salivary glands</tissue>
    </source>
</reference>